<dbReference type="STRING" id="1300350.Z948_2704"/>
<protein>
    <submittedName>
        <fullName evidence="2">Uncharacterized protein</fullName>
    </submittedName>
</protein>
<evidence type="ECO:0000313" key="2">
    <source>
        <dbReference type="EMBL" id="KEJ89187.1"/>
    </source>
</evidence>
<sequence length="107" mass="12092">MLILKQTWAVMVVLSWGSAAISGSCLPPAPPWMPTNADDVRAYADLLRGDAETYFTDVERYFRCMDQQRREVFEQARAASEDYARVLEILDAGRQTIFSSGRDAVVR</sequence>
<evidence type="ECO:0000313" key="3">
    <source>
        <dbReference type="Proteomes" id="UP000027734"/>
    </source>
</evidence>
<gene>
    <name evidence="2" type="ORF">DSW25_09115</name>
</gene>
<keyword evidence="1" id="KW-0732">Signal</keyword>
<dbReference type="AlphaFoldDB" id="A0A073IUX2"/>
<dbReference type="PROSITE" id="PS51257">
    <property type="entry name" value="PROKAR_LIPOPROTEIN"/>
    <property type="match status" value="1"/>
</dbReference>
<dbReference type="RefSeq" id="WP_025060023.1">
    <property type="nucleotide sequence ID" value="NZ_JAMC01000003.1"/>
</dbReference>
<proteinExistence type="predicted"/>
<dbReference type="Proteomes" id="UP000027734">
    <property type="component" value="Unassembled WGS sequence"/>
</dbReference>
<keyword evidence="3" id="KW-1185">Reference proteome</keyword>
<name>A0A073IUX2_9RHOB</name>
<organism evidence="2 3">
    <name type="scientific">Sulfitobacter donghicola DSW-25 = KCTC 12864 = JCM 14565</name>
    <dbReference type="NCBI Taxonomy" id="1300350"/>
    <lineage>
        <taxon>Bacteria</taxon>
        <taxon>Pseudomonadati</taxon>
        <taxon>Pseudomonadota</taxon>
        <taxon>Alphaproteobacteria</taxon>
        <taxon>Rhodobacterales</taxon>
        <taxon>Roseobacteraceae</taxon>
        <taxon>Sulfitobacter</taxon>
    </lineage>
</organism>
<dbReference type="EMBL" id="JAMC01000003">
    <property type="protein sequence ID" value="KEJ89187.1"/>
    <property type="molecule type" value="Genomic_DNA"/>
</dbReference>
<accession>A0A073IUX2</accession>
<dbReference type="eggNOG" id="ENOG5032RX2">
    <property type="taxonomic scope" value="Bacteria"/>
</dbReference>
<comment type="caution">
    <text evidence="2">The sequence shown here is derived from an EMBL/GenBank/DDBJ whole genome shotgun (WGS) entry which is preliminary data.</text>
</comment>
<feature type="signal peptide" evidence="1">
    <location>
        <begin position="1"/>
        <end position="19"/>
    </location>
</feature>
<evidence type="ECO:0000256" key="1">
    <source>
        <dbReference type="SAM" id="SignalP"/>
    </source>
</evidence>
<reference evidence="2 3" key="1">
    <citation type="submission" date="2014-01" db="EMBL/GenBank/DDBJ databases">
        <title>Sulfitobacter donghicola JCM 14565 Genome Sequencing.</title>
        <authorList>
            <person name="Lai Q."/>
            <person name="Hong Z."/>
        </authorList>
    </citation>
    <scope>NUCLEOTIDE SEQUENCE [LARGE SCALE GENOMIC DNA]</scope>
    <source>
        <strain evidence="2 3">JCM 14565</strain>
    </source>
</reference>
<dbReference type="OrthoDB" id="7866523at2"/>
<feature type="chain" id="PRO_5001691873" evidence="1">
    <location>
        <begin position="20"/>
        <end position="107"/>
    </location>
</feature>